<sequence>MGIWICAALRNLPGMILICKGLRQSLHNNVMDLDRKIRRGRERLAHDSAVPMPIPGKIAEQLSAREEQVKKLLEQIEELGEAGKVDEAEALMKRVDILNAEKTALSNQADSKVAMLEKKMELCETCGSFLVADDALERTQSHVTGKQHIGYGMVRDFLVEYKAAIEKSKEEDRLAREQKAEERRKQRGKEYDNGGRDRDTRREKSGERDYDRDRQYERSRGRDRSYDYRERGSEHRSNLYRNGRDSERGGHRYRSGDMTNDRGRMRSRSRSPTRHGYGRSGSPNH</sequence>
<keyword evidence="2" id="KW-0175">Coiled coil</keyword>
<proteinExistence type="inferred from homology"/>
<feature type="compositionally biased region" description="Basic residues" evidence="3">
    <location>
        <begin position="265"/>
        <end position="277"/>
    </location>
</feature>
<feature type="region of interest" description="Disordered" evidence="3">
    <location>
        <begin position="169"/>
        <end position="285"/>
    </location>
</feature>
<reference evidence="4" key="1">
    <citation type="submission" date="2015-12" db="EMBL/GenBank/DDBJ databases">
        <title>Update maize B73 reference genome by single molecule sequencing technologies.</title>
        <authorList>
            <consortium name="Maize Genome Sequencing Project"/>
            <person name="Ware D."/>
        </authorList>
    </citation>
    <scope>NUCLEOTIDE SEQUENCE [LARGE SCALE GENOMIC DNA]</scope>
    <source>
        <tissue evidence="4">Seedling</tissue>
    </source>
</reference>
<dbReference type="Pfam" id="PF03194">
    <property type="entry name" value="LUC7"/>
    <property type="match status" value="1"/>
</dbReference>
<feature type="coiled-coil region" evidence="2">
    <location>
        <begin position="59"/>
        <end position="108"/>
    </location>
</feature>
<name>A0A1D6HYX0_MAIZE</name>
<dbReference type="PANTHER" id="PTHR12375">
    <property type="entry name" value="RNA-BINDING PROTEIN LUC7-RELATED"/>
    <property type="match status" value="1"/>
</dbReference>
<evidence type="ECO:0000256" key="3">
    <source>
        <dbReference type="SAM" id="MobiDB-lite"/>
    </source>
</evidence>
<evidence type="ECO:0000256" key="2">
    <source>
        <dbReference type="SAM" id="Coils"/>
    </source>
</evidence>
<protein>
    <submittedName>
        <fullName evidence="4">LUC7 N_terminus domain-containing protein</fullName>
    </submittedName>
</protein>
<dbReference type="GO" id="GO:0005685">
    <property type="term" value="C:U1 snRNP"/>
    <property type="evidence" value="ECO:0007669"/>
    <property type="project" value="InterPro"/>
</dbReference>
<dbReference type="GO" id="GO:0003729">
    <property type="term" value="F:mRNA binding"/>
    <property type="evidence" value="ECO:0007669"/>
    <property type="project" value="InterPro"/>
</dbReference>
<gene>
    <name evidence="4" type="ORF">ZEAMMB73_Zm00001d019579</name>
</gene>
<evidence type="ECO:0000256" key="1">
    <source>
        <dbReference type="ARBA" id="ARBA00005655"/>
    </source>
</evidence>
<dbReference type="AlphaFoldDB" id="A0A1D6HYX0"/>
<organism evidence="4">
    <name type="scientific">Zea mays</name>
    <name type="common">Maize</name>
    <dbReference type="NCBI Taxonomy" id="4577"/>
    <lineage>
        <taxon>Eukaryota</taxon>
        <taxon>Viridiplantae</taxon>
        <taxon>Streptophyta</taxon>
        <taxon>Embryophyta</taxon>
        <taxon>Tracheophyta</taxon>
        <taxon>Spermatophyta</taxon>
        <taxon>Magnoliopsida</taxon>
        <taxon>Liliopsida</taxon>
        <taxon>Poales</taxon>
        <taxon>Poaceae</taxon>
        <taxon>PACMAD clade</taxon>
        <taxon>Panicoideae</taxon>
        <taxon>Andropogonodae</taxon>
        <taxon>Andropogoneae</taxon>
        <taxon>Tripsacinae</taxon>
        <taxon>Zea</taxon>
    </lineage>
</organism>
<accession>A0A1D6HYX0</accession>
<dbReference type="GO" id="GO:0006376">
    <property type="term" value="P:mRNA splice site recognition"/>
    <property type="evidence" value="ECO:0007669"/>
    <property type="project" value="InterPro"/>
</dbReference>
<dbReference type="EMBL" id="CM007650">
    <property type="protein sequence ID" value="ONM53300.1"/>
    <property type="molecule type" value="Genomic_DNA"/>
</dbReference>
<dbReference type="InterPro" id="IPR004882">
    <property type="entry name" value="Luc7-rel"/>
</dbReference>
<feature type="compositionally biased region" description="Basic and acidic residues" evidence="3">
    <location>
        <begin position="169"/>
        <end position="250"/>
    </location>
</feature>
<comment type="similarity">
    <text evidence="1">Belongs to the Luc7 family.</text>
</comment>
<evidence type="ECO:0000313" key="4">
    <source>
        <dbReference type="EMBL" id="ONM53300.1"/>
    </source>
</evidence>